<dbReference type="GO" id="GO:0043226">
    <property type="term" value="C:organelle"/>
    <property type="evidence" value="ECO:0007669"/>
    <property type="project" value="UniProtKB-ARBA"/>
</dbReference>
<feature type="domain" description="EF-hand" evidence="3">
    <location>
        <begin position="109"/>
        <end position="144"/>
    </location>
</feature>
<feature type="domain" description="EF-hand" evidence="3">
    <location>
        <begin position="2"/>
        <end position="37"/>
    </location>
</feature>
<dbReference type="GO" id="GO:0005509">
    <property type="term" value="F:calcium ion binding"/>
    <property type="evidence" value="ECO:0007669"/>
    <property type="project" value="InterPro"/>
</dbReference>
<feature type="domain" description="EF-hand" evidence="3">
    <location>
        <begin position="73"/>
        <end position="108"/>
    </location>
</feature>
<dbReference type="Gene3D" id="1.10.238.10">
    <property type="entry name" value="EF-hand"/>
    <property type="match status" value="4"/>
</dbReference>
<organism evidence="4 5">
    <name type="scientific">Schistosoma rodhaini</name>
    <dbReference type="NCBI Taxonomy" id="6188"/>
    <lineage>
        <taxon>Eukaryota</taxon>
        <taxon>Metazoa</taxon>
        <taxon>Spiralia</taxon>
        <taxon>Lophotrochozoa</taxon>
        <taxon>Platyhelminthes</taxon>
        <taxon>Trematoda</taxon>
        <taxon>Digenea</taxon>
        <taxon>Strigeidida</taxon>
        <taxon>Schistosomatoidea</taxon>
        <taxon>Schistosomatidae</taxon>
        <taxon>Schistosoma</taxon>
    </lineage>
</organism>
<sequence length="301" mass="35248">MSEEKQWTEVFHAIDKDKNGFLTREEIAQCLKEVGVCPNVADKIIKETDMNSDGKISLEEYLNALRKLPPREKCVARWREVFQSIDKDGSGKVSIKELDEFLKTSGMDIDQNSLRNWMTQNDKNKDGELDYDEFLAYSTINLQENTTRSFPKKLKEDGYLNMDEKILLDQFRQMDKDGNGTLSRREIRQCMKLSGFNEKFLTEFIETFDLDGDGEITLEEYEKVLNIVPKEEKEAAAWRSIFNYMDKDNSGKISVSEVVSLLDEMGYDIQTTELNEWMNRNKINKDDGMDYQQFLNFMRRN</sequence>
<feature type="domain" description="EF-hand" evidence="3">
    <location>
        <begin position="198"/>
        <end position="231"/>
    </location>
</feature>
<dbReference type="InterPro" id="IPR050145">
    <property type="entry name" value="Centrin_CML-like"/>
</dbReference>
<dbReference type="FunFam" id="1.10.238.10:FF:000178">
    <property type="entry name" value="Calmodulin-2 A"/>
    <property type="match status" value="1"/>
</dbReference>
<feature type="domain" description="EF-hand" evidence="3">
    <location>
        <begin position="162"/>
        <end position="197"/>
    </location>
</feature>
<dbReference type="SMART" id="SM00054">
    <property type="entry name" value="EFh"/>
    <property type="match status" value="8"/>
</dbReference>
<keyword evidence="4" id="KW-1185">Reference proteome</keyword>
<dbReference type="AlphaFoldDB" id="A0AA85FSW5"/>
<dbReference type="SUPFAM" id="SSF47473">
    <property type="entry name" value="EF-hand"/>
    <property type="match status" value="2"/>
</dbReference>
<evidence type="ECO:0000256" key="1">
    <source>
        <dbReference type="ARBA" id="ARBA00022737"/>
    </source>
</evidence>
<protein>
    <recommendedName>
        <fullName evidence="3">EF-hand domain-containing protein</fullName>
    </recommendedName>
</protein>
<dbReference type="InterPro" id="IPR011992">
    <property type="entry name" value="EF-hand-dom_pair"/>
</dbReference>
<feature type="domain" description="EF-hand" evidence="3">
    <location>
        <begin position="233"/>
        <end position="268"/>
    </location>
</feature>
<dbReference type="WBParaSite" id="SRDH1_6260.1">
    <property type="protein sequence ID" value="SRDH1_6260.1"/>
    <property type="gene ID" value="SRDH1_6260"/>
</dbReference>
<dbReference type="PROSITE" id="PS50222">
    <property type="entry name" value="EF_HAND_2"/>
    <property type="match status" value="7"/>
</dbReference>
<reference evidence="4" key="1">
    <citation type="submission" date="2022-06" db="EMBL/GenBank/DDBJ databases">
        <authorList>
            <person name="Berger JAMES D."/>
            <person name="Berger JAMES D."/>
        </authorList>
    </citation>
    <scope>NUCLEOTIDE SEQUENCE [LARGE SCALE GENOMIC DNA]</scope>
</reference>
<keyword evidence="1" id="KW-0677">Repeat</keyword>
<dbReference type="PANTHER" id="PTHR23050">
    <property type="entry name" value="CALCIUM BINDING PROTEIN"/>
    <property type="match status" value="1"/>
</dbReference>
<proteinExistence type="predicted"/>
<dbReference type="Proteomes" id="UP000050792">
    <property type="component" value="Unassembled WGS sequence"/>
</dbReference>
<feature type="domain" description="EF-hand" evidence="3">
    <location>
        <begin position="41"/>
        <end position="71"/>
    </location>
</feature>
<name>A0AA85FSW5_9TREM</name>
<dbReference type="InterPro" id="IPR018247">
    <property type="entry name" value="EF_Hand_1_Ca_BS"/>
</dbReference>
<reference evidence="5" key="2">
    <citation type="submission" date="2023-11" db="UniProtKB">
        <authorList>
            <consortium name="WormBaseParasite"/>
        </authorList>
    </citation>
    <scope>IDENTIFICATION</scope>
</reference>
<evidence type="ECO:0000313" key="5">
    <source>
        <dbReference type="WBParaSite" id="SRDH1_6260.1"/>
    </source>
</evidence>
<dbReference type="PROSITE" id="PS00018">
    <property type="entry name" value="EF_HAND_1"/>
    <property type="match status" value="7"/>
</dbReference>
<dbReference type="Pfam" id="PF13499">
    <property type="entry name" value="EF-hand_7"/>
    <property type="match status" value="4"/>
</dbReference>
<evidence type="ECO:0000256" key="2">
    <source>
        <dbReference type="ARBA" id="ARBA00022837"/>
    </source>
</evidence>
<accession>A0AA85FSW5</accession>
<evidence type="ECO:0000259" key="3">
    <source>
        <dbReference type="PROSITE" id="PS50222"/>
    </source>
</evidence>
<evidence type="ECO:0000313" key="4">
    <source>
        <dbReference type="Proteomes" id="UP000050792"/>
    </source>
</evidence>
<keyword evidence="2" id="KW-0106">Calcium</keyword>
<dbReference type="InterPro" id="IPR002048">
    <property type="entry name" value="EF_hand_dom"/>
</dbReference>